<proteinExistence type="predicted"/>
<dbReference type="AlphaFoldDB" id="A0A9X3LI55"/>
<dbReference type="PROSITE" id="PS50943">
    <property type="entry name" value="HTH_CROC1"/>
    <property type="match status" value="1"/>
</dbReference>
<dbReference type="GO" id="GO:0003677">
    <property type="term" value="F:DNA binding"/>
    <property type="evidence" value="ECO:0007669"/>
    <property type="project" value="InterPro"/>
</dbReference>
<evidence type="ECO:0000313" key="3">
    <source>
        <dbReference type="EMBL" id="MCZ8538475.1"/>
    </source>
</evidence>
<dbReference type="InterPro" id="IPR010982">
    <property type="entry name" value="Lambda_DNA-bd_dom_sf"/>
</dbReference>
<dbReference type="InterPro" id="IPR011990">
    <property type="entry name" value="TPR-like_helical_dom_sf"/>
</dbReference>
<keyword evidence="1" id="KW-0802">TPR repeat</keyword>
<comment type="caution">
    <text evidence="3">The sequence shown here is derived from an EMBL/GenBank/DDBJ whole genome shotgun (WGS) entry which is preliminary data.</text>
</comment>
<dbReference type="Gene3D" id="1.10.260.40">
    <property type="entry name" value="lambda repressor-like DNA-binding domains"/>
    <property type="match status" value="1"/>
</dbReference>
<name>A0A9X3LI55_9BACL</name>
<feature type="domain" description="HTH cro/C1-type" evidence="2">
    <location>
        <begin position="8"/>
        <end position="61"/>
    </location>
</feature>
<reference evidence="3" key="1">
    <citation type="submission" date="2022-05" db="EMBL/GenBank/DDBJ databases">
        <authorList>
            <person name="Colautti A."/>
            <person name="Iacumin L."/>
        </authorList>
    </citation>
    <scope>NUCLEOTIDE SEQUENCE</scope>
    <source>
        <strain evidence="3">SK 55</strain>
    </source>
</reference>
<evidence type="ECO:0000256" key="1">
    <source>
        <dbReference type="PROSITE-ProRule" id="PRU00339"/>
    </source>
</evidence>
<dbReference type="RefSeq" id="WP_269927541.1">
    <property type="nucleotide sequence ID" value="NZ_JAMKBJ010000017.1"/>
</dbReference>
<dbReference type="SMART" id="SM00530">
    <property type="entry name" value="HTH_XRE"/>
    <property type="match status" value="1"/>
</dbReference>
<sequence length="429" mass="50936">MNNFGHVIKLERIRRNMKQITLAQGICTPSYLSKIENNSIVPSQEVVNLLLNRLELAINQNKSLDDESYLKHIREIYFNAVMNKDREHTAKALKEINNERYLFKDSSNFYTYQLMVLRLTLIVPEVRNDTSDLIIALSELSSNFDEYQTFLFNSCLGSYYYFKHDFTFSLSAFEKAYKGHQQLSIEEWETADFYYMLSIIYIQHQRVVTCTEFIQKALTYFKDNFFYIRAIECYLVLSVAQKTSYKLDEALETLQLAKRIAIQLNLEDHFSVIYHNLGAIMSWQGKSEEAIEHYIESMTLSDRTETKLISVLSIAQEYSKQSNSVKVIEWSKKGLELLNEQHENGLIRFQHHFNIYLSKYTNYLNFEKVVLNAIQYFKDAKDYLYTYKYYIFLAEYFNEINKYKNAAKYYAASNEYLFLKNNYTSWEDL</sequence>
<dbReference type="CDD" id="cd00093">
    <property type="entry name" value="HTH_XRE"/>
    <property type="match status" value="1"/>
</dbReference>
<accession>A0A9X3LI55</accession>
<dbReference type="Gene3D" id="1.25.40.10">
    <property type="entry name" value="Tetratricopeptide repeat domain"/>
    <property type="match status" value="1"/>
</dbReference>
<dbReference type="SUPFAM" id="SSF47413">
    <property type="entry name" value="lambda repressor-like DNA-binding domains"/>
    <property type="match status" value="1"/>
</dbReference>
<evidence type="ECO:0000259" key="2">
    <source>
        <dbReference type="PROSITE" id="PS50943"/>
    </source>
</evidence>
<keyword evidence="4" id="KW-1185">Reference proteome</keyword>
<dbReference type="Proteomes" id="UP001152173">
    <property type="component" value="Unassembled WGS sequence"/>
</dbReference>
<feature type="repeat" description="TPR" evidence="1">
    <location>
        <begin position="271"/>
        <end position="304"/>
    </location>
</feature>
<dbReference type="EMBL" id="JAMKBJ010000017">
    <property type="protein sequence ID" value="MCZ8538475.1"/>
    <property type="molecule type" value="Genomic_DNA"/>
</dbReference>
<dbReference type="InterPro" id="IPR019734">
    <property type="entry name" value="TPR_rpt"/>
</dbReference>
<protein>
    <submittedName>
        <fullName evidence="3">Helix-turn-helix transcriptional regulator</fullName>
    </submittedName>
</protein>
<dbReference type="SUPFAM" id="SSF48452">
    <property type="entry name" value="TPR-like"/>
    <property type="match status" value="1"/>
</dbReference>
<gene>
    <name evidence="3" type="ORF">M9R32_14865</name>
</gene>
<dbReference type="PROSITE" id="PS50005">
    <property type="entry name" value="TPR"/>
    <property type="match status" value="1"/>
</dbReference>
<organism evidence="3 4">
    <name type="scientific">Paenisporosarcina quisquiliarum</name>
    <dbReference type="NCBI Taxonomy" id="365346"/>
    <lineage>
        <taxon>Bacteria</taxon>
        <taxon>Bacillati</taxon>
        <taxon>Bacillota</taxon>
        <taxon>Bacilli</taxon>
        <taxon>Bacillales</taxon>
        <taxon>Caryophanaceae</taxon>
        <taxon>Paenisporosarcina</taxon>
    </lineage>
</organism>
<dbReference type="InterPro" id="IPR001387">
    <property type="entry name" value="Cro/C1-type_HTH"/>
</dbReference>
<dbReference type="Pfam" id="PF01381">
    <property type="entry name" value="HTH_3"/>
    <property type="match status" value="1"/>
</dbReference>
<evidence type="ECO:0000313" key="4">
    <source>
        <dbReference type="Proteomes" id="UP001152173"/>
    </source>
</evidence>